<dbReference type="AlphaFoldDB" id="A0A0A9BMJ2"/>
<evidence type="ECO:0000313" key="1">
    <source>
        <dbReference type="EMBL" id="JAD65149.1"/>
    </source>
</evidence>
<reference evidence="1" key="1">
    <citation type="submission" date="2014-09" db="EMBL/GenBank/DDBJ databases">
        <authorList>
            <person name="Magalhaes I.L.F."/>
            <person name="Oliveira U."/>
            <person name="Santos F.R."/>
            <person name="Vidigal T.H.D.A."/>
            <person name="Brescovit A.D."/>
            <person name="Santos A.J."/>
        </authorList>
    </citation>
    <scope>NUCLEOTIDE SEQUENCE</scope>
    <source>
        <tissue evidence="1">Shoot tissue taken approximately 20 cm above the soil surface</tissue>
    </source>
</reference>
<sequence>MAPPFEVQQAWPQPTRFISGSDFV</sequence>
<dbReference type="EMBL" id="GBRH01232746">
    <property type="protein sequence ID" value="JAD65149.1"/>
    <property type="molecule type" value="Transcribed_RNA"/>
</dbReference>
<protein>
    <submittedName>
        <fullName evidence="1">Uncharacterized protein</fullName>
    </submittedName>
</protein>
<proteinExistence type="predicted"/>
<organism evidence="1">
    <name type="scientific">Arundo donax</name>
    <name type="common">Giant reed</name>
    <name type="synonym">Donax arundinaceus</name>
    <dbReference type="NCBI Taxonomy" id="35708"/>
    <lineage>
        <taxon>Eukaryota</taxon>
        <taxon>Viridiplantae</taxon>
        <taxon>Streptophyta</taxon>
        <taxon>Embryophyta</taxon>
        <taxon>Tracheophyta</taxon>
        <taxon>Spermatophyta</taxon>
        <taxon>Magnoliopsida</taxon>
        <taxon>Liliopsida</taxon>
        <taxon>Poales</taxon>
        <taxon>Poaceae</taxon>
        <taxon>PACMAD clade</taxon>
        <taxon>Arundinoideae</taxon>
        <taxon>Arundineae</taxon>
        <taxon>Arundo</taxon>
    </lineage>
</organism>
<accession>A0A0A9BMJ2</accession>
<reference evidence="1" key="2">
    <citation type="journal article" date="2015" name="Data Brief">
        <title>Shoot transcriptome of the giant reed, Arundo donax.</title>
        <authorList>
            <person name="Barrero R.A."/>
            <person name="Guerrero F.D."/>
            <person name="Moolhuijzen P."/>
            <person name="Goolsby J.A."/>
            <person name="Tidwell J."/>
            <person name="Bellgard S.E."/>
            <person name="Bellgard M.I."/>
        </authorList>
    </citation>
    <scope>NUCLEOTIDE SEQUENCE</scope>
    <source>
        <tissue evidence="1">Shoot tissue taken approximately 20 cm above the soil surface</tissue>
    </source>
</reference>
<name>A0A0A9BMJ2_ARUDO</name>